<accession>A0A2T3KVL6</accession>
<dbReference type="Proteomes" id="UP000240530">
    <property type="component" value="Unassembled WGS sequence"/>
</dbReference>
<name>A0A2T3KVL6_PHOLD</name>
<evidence type="ECO:0008006" key="3">
    <source>
        <dbReference type="Google" id="ProtNLM"/>
    </source>
</evidence>
<dbReference type="AlphaFoldDB" id="A0A2T3KVL6"/>
<gene>
    <name evidence="1" type="ORF">C0W93_10335</name>
</gene>
<dbReference type="EMBL" id="PYNS01000008">
    <property type="protein sequence ID" value="PSV11116.1"/>
    <property type="molecule type" value="Genomic_DNA"/>
</dbReference>
<evidence type="ECO:0000313" key="2">
    <source>
        <dbReference type="Proteomes" id="UP000240530"/>
    </source>
</evidence>
<comment type="caution">
    <text evidence="1">The sequence shown here is derived from an EMBL/GenBank/DDBJ whole genome shotgun (WGS) entry which is preliminary data.</text>
</comment>
<dbReference type="RefSeq" id="WP_107184993.1">
    <property type="nucleotide sequence ID" value="NZ_JAWQGC010000001.1"/>
</dbReference>
<evidence type="ECO:0000313" key="1">
    <source>
        <dbReference type="EMBL" id="PSV11116.1"/>
    </source>
</evidence>
<reference evidence="1 2" key="1">
    <citation type="submission" date="2018-03" db="EMBL/GenBank/DDBJ databases">
        <title>Whole genome sequencing of Histamine producing bacteria.</title>
        <authorList>
            <person name="Butler K."/>
        </authorList>
    </citation>
    <scope>NUCLEOTIDE SEQUENCE [LARGE SCALE GENOMIC DNA]</scope>
    <source>
        <strain evidence="1 2">Res.4.1</strain>
    </source>
</reference>
<sequence>MRKMDKKRDNTIVAALTQVCHTAQEEDNGFQWLTHTVNYQNFPDSLTVMCVYNELPAESVKSAMCRLIQSTLAKQAISLPNPARQIQFKQQTSK</sequence>
<proteinExistence type="predicted"/>
<protein>
    <recommendedName>
        <fullName evidence="3">Fis family transcriptional regulator</fullName>
    </recommendedName>
</protein>
<organism evidence="1 2">
    <name type="scientific">Photobacterium leiognathi subsp. mandapamensis</name>
    <name type="common">Photobacterium mandapamensis</name>
    <dbReference type="NCBI Taxonomy" id="48408"/>
    <lineage>
        <taxon>Bacteria</taxon>
        <taxon>Pseudomonadati</taxon>
        <taxon>Pseudomonadota</taxon>
        <taxon>Gammaproteobacteria</taxon>
        <taxon>Vibrionales</taxon>
        <taxon>Vibrionaceae</taxon>
        <taxon>Photobacterium</taxon>
    </lineage>
</organism>